<accession>A0A136KKR1</accession>
<evidence type="ECO:0000313" key="11">
    <source>
        <dbReference type="Proteomes" id="UP000070449"/>
    </source>
</evidence>
<dbReference type="InterPro" id="IPR039430">
    <property type="entry name" value="Thymidylate_kin-like_dom"/>
</dbReference>
<protein>
    <recommendedName>
        <fullName evidence="8">Thymidylate kinase</fullName>
        <ecNumber evidence="8">2.7.4.9</ecNumber>
    </recommendedName>
    <alternativeName>
        <fullName evidence="8">dTMP kinase</fullName>
    </alternativeName>
</protein>
<keyword evidence="3 8" id="KW-0545">Nucleotide biosynthesis</keyword>
<evidence type="ECO:0000313" key="10">
    <source>
        <dbReference type="EMBL" id="KXK10012.1"/>
    </source>
</evidence>
<dbReference type="PANTHER" id="PTHR10344">
    <property type="entry name" value="THYMIDYLATE KINASE"/>
    <property type="match status" value="1"/>
</dbReference>
<sequence length="221" mass="25049">MKNKGLFIVIDGTDGSGKATQTKIIKDHLLTRKFDVELMDFPQYGSPGAAMVEEYLNGRLGKLEDIDAYQASILFAIDRFSAATKIRRYLSENKIVIANRYTSSNIGHQAGKIQNKTEREKFIKWLLDLEYDILKLPVPDKTILLYLDPAVGQKRVGKKGYRSYLKGKKSDIHEDSIDHLSKAAKAYKEVAVKQEWTIIDADQTIEQVTQDIITVLNDILI</sequence>
<dbReference type="GO" id="GO:0005524">
    <property type="term" value="F:ATP binding"/>
    <property type="evidence" value="ECO:0007669"/>
    <property type="project" value="UniProtKB-UniRule"/>
</dbReference>
<dbReference type="AlphaFoldDB" id="A0A136KKR1"/>
<reference evidence="10 11" key="1">
    <citation type="submission" date="2015-02" db="EMBL/GenBank/DDBJ databases">
        <title>Improved understanding of the partial-nitritation anammox process through 23 genomes representing the majority of the microbial community.</title>
        <authorList>
            <person name="Speth D.R."/>
            <person name="In T Zandt M."/>
            <person name="Guerrero Cruz S."/>
            <person name="Jetten M.S."/>
            <person name="Dutilh B.E."/>
        </authorList>
    </citation>
    <scope>NUCLEOTIDE SEQUENCE [LARGE SCALE GENOMIC DNA]</scope>
    <source>
        <strain evidence="10">OLB21</strain>
    </source>
</reference>
<dbReference type="GO" id="GO:0004798">
    <property type="term" value="F:dTMP kinase activity"/>
    <property type="evidence" value="ECO:0007669"/>
    <property type="project" value="UniProtKB-UniRule"/>
</dbReference>
<dbReference type="PATRIC" id="fig|1617427.3.peg.99"/>
<comment type="caution">
    <text evidence="10">The sequence shown here is derived from an EMBL/GenBank/DDBJ whole genome shotgun (WGS) entry which is preliminary data.</text>
</comment>
<evidence type="ECO:0000256" key="7">
    <source>
        <dbReference type="ARBA" id="ARBA00048743"/>
    </source>
</evidence>
<dbReference type="GO" id="GO:0006235">
    <property type="term" value="P:dTTP biosynthetic process"/>
    <property type="evidence" value="ECO:0007669"/>
    <property type="project" value="UniProtKB-UniRule"/>
</dbReference>
<comment type="similarity">
    <text evidence="1 8">Belongs to the thymidylate kinase family.</text>
</comment>
<dbReference type="STRING" id="1617427.UZ20_WS6002000093"/>
<evidence type="ECO:0000256" key="4">
    <source>
        <dbReference type="ARBA" id="ARBA00022741"/>
    </source>
</evidence>
<dbReference type="NCBIfam" id="TIGR00041">
    <property type="entry name" value="DTMP_kinase"/>
    <property type="match status" value="1"/>
</dbReference>
<dbReference type="CDD" id="cd01672">
    <property type="entry name" value="TMPK"/>
    <property type="match status" value="1"/>
</dbReference>
<name>A0A136KKR1_9BACT</name>
<dbReference type="HAMAP" id="MF_00165">
    <property type="entry name" value="Thymidylate_kinase"/>
    <property type="match status" value="1"/>
</dbReference>
<dbReference type="InterPro" id="IPR027417">
    <property type="entry name" value="P-loop_NTPase"/>
</dbReference>
<keyword evidence="5 8" id="KW-0418">Kinase</keyword>
<dbReference type="Proteomes" id="UP000070449">
    <property type="component" value="Unassembled WGS sequence"/>
</dbReference>
<evidence type="ECO:0000256" key="8">
    <source>
        <dbReference type="HAMAP-Rule" id="MF_00165"/>
    </source>
</evidence>
<dbReference type="Pfam" id="PF02223">
    <property type="entry name" value="Thymidylate_kin"/>
    <property type="match status" value="1"/>
</dbReference>
<evidence type="ECO:0000256" key="5">
    <source>
        <dbReference type="ARBA" id="ARBA00022777"/>
    </source>
</evidence>
<dbReference type="EMBL" id="JYPD01000010">
    <property type="protein sequence ID" value="KXK10012.1"/>
    <property type="molecule type" value="Genomic_DNA"/>
</dbReference>
<comment type="function">
    <text evidence="8">Phosphorylation of dTMP to form dTDP in both de novo and salvage pathways of dTTP synthesis.</text>
</comment>
<comment type="caution">
    <text evidence="8">Lacks conserved residue(s) required for the propagation of feature annotation.</text>
</comment>
<keyword evidence="2 8" id="KW-0808">Transferase</keyword>
<keyword evidence="4 8" id="KW-0547">Nucleotide-binding</keyword>
<evidence type="ECO:0000256" key="1">
    <source>
        <dbReference type="ARBA" id="ARBA00009776"/>
    </source>
</evidence>
<evidence type="ECO:0000256" key="6">
    <source>
        <dbReference type="ARBA" id="ARBA00022840"/>
    </source>
</evidence>
<dbReference type="GO" id="GO:0006227">
    <property type="term" value="P:dUDP biosynthetic process"/>
    <property type="evidence" value="ECO:0007669"/>
    <property type="project" value="TreeGrafter"/>
</dbReference>
<gene>
    <name evidence="10" type="primary">tmk_1</name>
    <name evidence="8" type="synonym">tmk</name>
    <name evidence="10" type="ORF">UZ20_WS6002000093</name>
</gene>
<dbReference type="SUPFAM" id="SSF52540">
    <property type="entry name" value="P-loop containing nucleoside triphosphate hydrolases"/>
    <property type="match status" value="1"/>
</dbReference>
<dbReference type="EC" id="2.7.4.9" evidence="8"/>
<proteinExistence type="inferred from homology"/>
<organism evidence="10 11">
    <name type="scientific">candidate division WS6 bacterium OLB21</name>
    <dbReference type="NCBI Taxonomy" id="1617427"/>
    <lineage>
        <taxon>Bacteria</taxon>
        <taxon>Candidatus Dojkabacteria</taxon>
    </lineage>
</organism>
<feature type="domain" description="Thymidylate kinase-like" evidence="9">
    <location>
        <begin position="10"/>
        <end position="212"/>
    </location>
</feature>
<dbReference type="InterPro" id="IPR018094">
    <property type="entry name" value="Thymidylate_kinase"/>
</dbReference>
<dbReference type="GO" id="GO:0006233">
    <property type="term" value="P:dTDP biosynthetic process"/>
    <property type="evidence" value="ECO:0007669"/>
    <property type="project" value="InterPro"/>
</dbReference>
<evidence type="ECO:0000256" key="3">
    <source>
        <dbReference type="ARBA" id="ARBA00022727"/>
    </source>
</evidence>
<evidence type="ECO:0000259" key="9">
    <source>
        <dbReference type="Pfam" id="PF02223"/>
    </source>
</evidence>
<evidence type="ECO:0000256" key="2">
    <source>
        <dbReference type="ARBA" id="ARBA00022679"/>
    </source>
</evidence>
<dbReference type="GO" id="GO:0005829">
    <property type="term" value="C:cytosol"/>
    <property type="evidence" value="ECO:0007669"/>
    <property type="project" value="TreeGrafter"/>
</dbReference>
<dbReference type="Gene3D" id="3.40.50.300">
    <property type="entry name" value="P-loop containing nucleotide triphosphate hydrolases"/>
    <property type="match status" value="1"/>
</dbReference>
<comment type="catalytic activity">
    <reaction evidence="7 8">
        <text>dTMP + ATP = dTDP + ADP</text>
        <dbReference type="Rhea" id="RHEA:13517"/>
        <dbReference type="ChEBI" id="CHEBI:30616"/>
        <dbReference type="ChEBI" id="CHEBI:58369"/>
        <dbReference type="ChEBI" id="CHEBI:63528"/>
        <dbReference type="ChEBI" id="CHEBI:456216"/>
        <dbReference type="EC" id="2.7.4.9"/>
    </reaction>
</comment>
<keyword evidence="6 8" id="KW-0067">ATP-binding</keyword>
<dbReference type="PANTHER" id="PTHR10344:SF4">
    <property type="entry name" value="UMP-CMP KINASE 2, MITOCHONDRIAL"/>
    <property type="match status" value="1"/>
</dbReference>